<evidence type="ECO:0000256" key="3">
    <source>
        <dbReference type="ARBA" id="ARBA00023082"/>
    </source>
</evidence>
<dbReference type="InterPro" id="IPR013324">
    <property type="entry name" value="RNA_pol_sigma_r3/r4-like"/>
</dbReference>
<dbReference type="Proteomes" id="UP000317093">
    <property type="component" value="Chromosome"/>
</dbReference>
<evidence type="ECO:0000259" key="7">
    <source>
        <dbReference type="Pfam" id="PF04542"/>
    </source>
</evidence>
<evidence type="ECO:0000313" key="9">
    <source>
        <dbReference type="Proteomes" id="UP000317093"/>
    </source>
</evidence>
<dbReference type="SUPFAM" id="SSF88659">
    <property type="entry name" value="Sigma3 and sigma4 domains of RNA polymerase sigma factors"/>
    <property type="match status" value="1"/>
</dbReference>
<proteinExistence type="inferred from homology"/>
<dbReference type="PANTHER" id="PTHR43133:SF51">
    <property type="entry name" value="RNA POLYMERASE SIGMA FACTOR"/>
    <property type="match status" value="1"/>
</dbReference>
<keyword evidence="5 6" id="KW-0804">Transcription</keyword>
<dbReference type="Gene3D" id="1.10.1740.10">
    <property type="match status" value="1"/>
</dbReference>
<evidence type="ECO:0000313" key="8">
    <source>
        <dbReference type="EMBL" id="QDU63343.1"/>
    </source>
</evidence>
<gene>
    <name evidence="8" type="ORF">Pan216_42210</name>
</gene>
<keyword evidence="2 6" id="KW-0805">Transcription regulation</keyword>
<dbReference type="Pfam" id="PF04542">
    <property type="entry name" value="Sigma70_r2"/>
    <property type="match status" value="1"/>
</dbReference>
<dbReference type="InterPro" id="IPR039425">
    <property type="entry name" value="RNA_pol_sigma-70-like"/>
</dbReference>
<evidence type="ECO:0000256" key="2">
    <source>
        <dbReference type="ARBA" id="ARBA00023015"/>
    </source>
</evidence>
<evidence type="ECO:0000256" key="1">
    <source>
        <dbReference type="ARBA" id="ARBA00010641"/>
    </source>
</evidence>
<protein>
    <recommendedName>
        <fullName evidence="6">RNA polymerase sigma factor</fullName>
    </recommendedName>
</protein>
<accession>A0A518B8Q6</accession>
<dbReference type="InterPro" id="IPR014284">
    <property type="entry name" value="RNA_pol_sigma-70_dom"/>
</dbReference>
<evidence type="ECO:0000256" key="5">
    <source>
        <dbReference type="ARBA" id="ARBA00023163"/>
    </source>
</evidence>
<dbReference type="InterPro" id="IPR013325">
    <property type="entry name" value="RNA_pol_sigma_r2"/>
</dbReference>
<comment type="similarity">
    <text evidence="1 6">Belongs to the sigma-70 factor family. ECF subfamily.</text>
</comment>
<dbReference type="PROSITE" id="PS01063">
    <property type="entry name" value="SIGMA70_ECF"/>
    <property type="match status" value="1"/>
</dbReference>
<dbReference type="GO" id="GO:0003677">
    <property type="term" value="F:DNA binding"/>
    <property type="evidence" value="ECO:0007669"/>
    <property type="project" value="UniProtKB-KW"/>
</dbReference>
<dbReference type="PANTHER" id="PTHR43133">
    <property type="entry name" value="RNA POLYMERASE ECF-TYPE SIGMA FACTO"/>
    <property type="match status" value="1"/>
</dbReference>
<keyword evidence="9" id="KW-1185">Reference proteome</keyword>
<reference evidence="8 9" key="1">
    <citation type="submission" date="2019-02" db="EMBL/GenBank/DDBJ databases">
        <title>Deep-cultivation of Planctomycetes and their phenomic and genomic characterization uncovers novel biology.</title>
        <authorList>
            <person name="Wiegand S."/>
            <person name="Jogler M."/>
            <person name="Boedeker C."/>
            <person name="Pinto D."/>
            <person name="Vollmers J."/>
            <person name="Rivas-Marin E."/>
            <person name="Kohn T."/>
            <person name="Peeters S.H."/>
            <person name="Heuer A."/>
            <person name="Rast P."/>
            <person name="Oberbeckmann S."/>
            <person name="Bunk B."/>
            <person name="Jeske O."/>
            <person name="Meyerdierks A."/>
            <person name="Storesund J.E."/>
            <person name="Kallscheuer N."/>
            <person name="Luecker S."/>
            <person name="Lage O.M."/>
            <person name="Pohl T."/>
            <person name="Merkel B.J."/>
            <person name="Hornburger P."/>
            <person name="Mueller R.-W."/>
            <person name="Bruemmer F."/>
            <person name="Labrenz M."/>
            <person name="Spormann A.M."/>
            <person name="Op den Camp H."/>
            <person name="Overmann J."/>
            <person name="Amann R."/>
            <person name="Jetten M.S.M."/>
            <person name="Mascher T."/>
            <person name="Medema M.H."/>
            <person name="Devos D.P."/>
            <person name="Kaster A.-K."/>
            <person name="Ovreas L."/>
            <person name="Rohde M."/>
            <person name="Galperin M.Y."/>
            <person name="Jogler C."/>
        </authorList>
    </citation>
    <scope>NUCLEOTIDE SEQUENCE [LARGE SCALE GENOMIC DNA]</scope>
    <source>
        <strain evidence="8 9">Pan216</strain>
    </source>
</reference>
<name>A0A518B8Q6_9BACT</name>
<dbReference type="NCBIfam" id="TIGR02937">
    <property type="entry name" value="sigma70-ECF"/>
    <property type="match status" value="1"/>
</dbReference>
<dbReference type="KEGG" id="knv:Pan216_42210"/>
<dbReference type="GO" id="GO:0006352">
    <property type="term" value="P:DNA-templated transcription initiation"/>
    <property type="evidence" value="ECO:0007669"/>
    <property type="project" value="InterPro"/>
</dbReference>
<dbReference type="AlphaFoldDB" id="A0A518B8Q6"/>
<dbReference type="InterPro" id="IPR000838">
    <property type="entry name" value="RNA_pol_sigma70_ECF_CS"/>
</dbReference>
<dbReference type="Gene3D" id="1.10.10.10">
    <property type="entry name" value="Winged helix-like DNA-binding domain superfamily/Winged helix DNA-binding domain"/>
    <property type="match status" value="1"/>
</dbReference>
<keyword evidence="3 6" id="KW-0731">Sigma factor</keyword>
<dbReference type="InterPro" id="IPR007627">
    <property type="entry name" value="RNA_pol_sigma70_r2"/>
</dbReference>
<organism evidence="8 9">
    <name type="scientific">Kolteria novifilia</name>
    <dbReference type="NCBI Taxonomy" id="2527975"/>
    <lineage>
        <taxon>Bacteria</taxon>
        <taxon>Pseudomonadati</taxon>
        <taxon>Planctomycetota</taxon>
        <taxon>Planctomycetia</taxon>
        <taxon>Kolteriales</taxon>
        <taxon>Kolteriaceae</taxon>
        <taxon>Kolteria</taxon>
    </lineage>
</organism>
<feature type="domain" description="RNA polymerase sigma-70 region 2" evidence="7">
    <location>
        <begin position="31"/>
        <end position="97"/>
    </location>
</feature>
<evidence type="ECO:0000256" key="4">
    <source>
        <dbReference type="ARBA" id="ARBA00023125"/>
    </source>
</evidence>
<dbReference type="InterPro" id="IPR036388">
    <property type="entry name" value="WH-like_DNA-bd_sf"/>
</dbReference>
<dbReference type="GO" id="GO:0016987">
    <property type="term" value="F:sigma factor activity"/>
    <property type="evidence" value="ECO:0007669"/>
    <property type="project" value="UniProtKB-KW"/>
</dbReference>
<keyword evidence="4 6" id="KW-0238">DNA-binding</keyword>
<dbReference type="EMBL" id="CP036279">
    <property type="protein sequence ID" value="QDU63343.1"/>
    <property type="molecule type" value="Genomic_DNA"/>
</dbReference>
<dbReference type="RefSeq" id="WP_419193692.1">
    <property type="nucleotide sequence ID" value="NZ_CP036279.1"/>
</dbReference>
<evidence type="ECO:0000256" key="6">
    <source>
        <dbReference type="RuleBase" id="RU000716"/>
    </source>
</evidence>
<dbReference type="SUPFAM" id="SSF88946">
    <property type="entry name" value="Sigma2 domain of RNA polymerase sigma factors"/>
    <property type="match status" value="1"/>
</dbReference>
<sequence>MRGRPAIDDSCLEDAIRRTREGEPSAFEIVVRRFETPLRTWLAGHVPPGIDVDEIAQRTFLAAYTRLNEYTPGTRLGAWLFTIARYQLQTEMTRLRRVADYHARYAPDLLRRELEKRNTEPPELFVDRLEHLHACLESLAEHLRRFVTWRYEEEAPLEVMAERSGRSVAAVKKQLWLIRQKLQQCVDERMAVAEGSLS</sequence>